<comment type="caution">
    <text evidence="2">The sequence shown here is derived from an EMBL/GenBank/DDBJ whole genome shotgun (WGS) entry which is preliminary data.</text>
</comment>
<protein>
    <submittedName>
        <fullName evidence="2">Uncharacterized protein</fullName>
    </submittedName>
</protein>
<feature type="transmembrane region" description="Helical" evidence="1">
    <location>
        <begin position="285"/>
        <end position="304"/>
    </location>
</feature>
<dbReference type="PANTHER" id="PTHR12242">
    <property type="entry name" value="OS02G0130600 PROTEIN-RELATED"/>
    <property type="match status" value="1"/>
</dbReference>
<dbReference type="EMBL" id="JACGWK010001652">
    <property type="protein sequence ID" value="KAL0284441.1"/>
    <property type="molecule type" value="Genomic_DNA"/>
</dbReference>
<proteinExistence type="predicted"/>
<feature type="transmembrane region" description="Helical" evidence="1">
    <location>
        <begin position="184"/>
        <end position="207"/>
    </location>
</feature>
<name>A0AAW2IRH1_9LAMI</name>
<gene>
    <name evidence="2" type="ORF">Sangu_2823100</name>
</gene>
<keyword evidence="1" id="KW-0812">Transmembrane</keyword>
<feature type="transmembrane region" description="Helical" evidence="1">
    <location>
        <begin position="99"/>
        <end position="116"/>
    </location>
</feature>
<dbReference type="AlphaFoldDB" id="A0AAW2IRH1"/>
<keyword evidence="1" id="KW-0472">Membrane</keyword>
<dbReference type="GO" id="GO:0016020">
    <property type="term" value="C:membrane"/>
    <property type="evidence" value="ECO:0007669"/>
    <property type="project" value="TreeGrafter"/>
</dbReference>
<sequence length="334" mass="39043">MKNKETALGLEYWLQWQVLVSALILLLTTVVSVLLLLRKRFSEERGSLKPADFWTPCWRNLHPRWLLFYRAFAFIAMAYLLYQTVAAFGFFVFFFYTQWTFALVMVYFALATIVSIRGCRIYARKPLAQTGERDIFIKKDSEDINSGKPSVSKEKKIRGFIKLEFQHNPTPNEQLGFLENLLQIIYQTSAGAAMLTDLVFWCLLLPFMTGKDFQLTLLIGCMHSVNAVFLILESALNRLPFTWFGLVYFVLWSCAYVVFQWVLHACCFTWWPYPFFDLSTPWAPLWYLALGLVHIPCYGLYVLLKKAKNAAFSRIFPRKFVRSNYFYASSKYRG</sequence>
<feature type="transmembrane region" description="Helical" evidence="1">
    <location>
        <begin position="12"/>
        <end position="37"/>
    </location>
</feature>
<reference evidence="2" key="2">
    <citation type="journal article" date="2024" name="Plant">
        <title>Genomic evolution and insights into agronomic trait innovations of Sesamum species.</title>
        <authorList>
            <person name="Miao H."/>
            <person name="Wang L."/>
            <person name="Qu L."/>
            <person name="Liu H."/>
            <person name="Sun Y."/>
            <person name="Le M."/>
            <person name="Wang Q."/>
            <person name="Wei S."/>
            <person name="Zheng Y."/>
            <person name="Lin W."/>
            <person name="Duan Y."/>
            <person name="Cao H."/>
            <person name="Xiong S."/>
            <person name="Wang X."/>
            <person name="Wei L."/>
            <person name="Li C."/>
            <person name="Ma Q."/>
            <person name="Ju M."/>
            <person name="Zhao R."/>
            <person name="Li G."/>
            <person name="Mu C."/>
            <person name="Tian Q."/>
            <person name="Mei H."/>
            <person name="Zhang T."/>
            <person name="Gao T."/>
            <person name="Zhang H."/>
        </authorList>
    </citation>
    <scope>NUCLEOTIDE SEQUENCE</scope>
    <source>
        <strain evidence="2">G01</strain>
    </source>
</reference>
<feature type="transmembrane region" description="Helical" evidence="1">
    <location>
        <begin position="244"/>
        <end position="273"/>
    </location>
</feature>
<organism evidence="2">
    <name type="scientific">Sesamum angustifolium</name>
    <dbReference type="NCBI Taxonomy" id="2727405"/>
    <lineage>
        <taxon>Eukaryota</taxon>
        <taxon>Viridiplantae</taxon>
        <taxon>Streptophyta</taxon>
        <taxon>Embryophyta</taxon>
        <taxon>Tracheophyta</taxon>
        <taxon>Spermatophyta</taxon>
        <taxon>Magnoliopsida</taxon>
        <taxon>eudicotyledons</taxon>
        <taxon>Gunneridae</taxon>
        <taxon>Pentapetalae</taxon>
        <taxon>asterids</taxon>
        <taxon>lamiids</taxon>
        <taxon>Lamiales</taxon>
        <taxon>Pedaliaceae</taxon>
        <taxon>Sesamum</taxon>
    </lineage>
</organism>
<feature type="transmembrane region" description="Helical" evidence="1">
    <location>
        <begin position="213"/>
        <end position="232"/>
    </location>
</feature>
<dbReference type="PANTHER" id="PTHR12242:SF38">
    <property type="entry name" value="TRANSMEMBRANE PROTEIN"/>
    <property type="match status" value="1"/>
</dbReference>
<evidence type="ECO:0000256" key="1">
    <source>
        <dbReference type="SAM" id="Phobius"/>
    </source>
</evidence>
<accession>A0AAW2IRH1</accession>
<reference evidence="2" key="1">
    <citation type="submission" date="2020-06" db="EMBL/GenBank/DDBJ databases">
        <authorList>
            <person name="Li T."/>
            <person name="Hu X."/>
            <person name="Zhang T."/>
            <person name="Song X."/>
            <person name="Zhang H."/>
            <person name="Dai N."/>
            <person name="Sheng W."/>
            <person name="Hou X."/>
            <person name="Wei L."/>
        </authorList>
    </citation>
    <scope>NUCLEOTIDE SEQUENCE</scope>
    <source>
        <strain evidence="2">G01</strain>
        <tissue evidence="2">Leaf</tissue>
    </source>
</reference>
<feature type="transmembrane region" description="Helical" evidence="1">
    <location>
        <begin position="67"/>
        <end position="93"/>
    </location>
</feature>
<keyword evidence="1" id="KW-1133">Transmembrane helix</keyword>
<evidence type="ECO:0000313" key="2">
    <source>
        <dbReference type="EMBL" id="KAL0284441.1"/>
    </source>
</evidence>